<reference evidence="2" key="3">
    <citation type="submission" date="2025-09" db="UniProtKB">
        <authorList>
            <consortium name="Ensembl"/>
        </authorList>
    </citation>
    <scope>IDENTIFICATION</scope>
</reference>
<dbReference type="Ensembl" id="ENSLACT00000020353.1">
    <property type="protein sequence ID" value="ENSLACP00000020213.1"/>
    <property type="gene ID" value="ENSLACG00000017765.1"/>
</dbReference>
<proteinExistence type="predicted"/>
<dbReference type="PANTHER" id="PTHR19303">
    <property type="entry name" value="TRANSPOSON"/>
    <property type="match status" value="1"/>
</dbReference>
<dbReference type="Proteomes" id="UP000008672">
    <property type="component" value="Unassembled WGS sequence"/>
</dbReference>
<dbReference type="AlphaFoldDB" id="H3BE92"/>
<dbReference type="InParanoid" id="H3BE92"/>
<protein>
    <recommendedName>
        <fullName evidence="4">DDE-1 domain-containing protein</fullName>
    </recommendedName>
</protein>
<keyword evidence="3" id="KW-1185">Reference proteome</keyword>
<reference evidence="3" key="1">
    <citation type="submission" date="2011-08" db="EMBL/GenBank/DDBJ databases">
        <title>The draft genome of Latimeria chalumnae.</title>
        <authorList>
            <person name="Di Palma F."/>
            <person name="Alfoldi J."/>
            <person name="Johnson J."/>
            <person name="Berlin A."/>
            <person name="Gnerre S."/>
            <person name="Jaffe D."/>
            <person name="MacCallum I."/>
            <person name="Young S."/>
            <person name="Walker B.J."/>
            <person name="Lander E."/>
            <person name="Lindblad-Toh K."/>
        </authorList>
    </citation>
    <scope>NUCLEOTIDE SEQUENCE [LARGE SCALE GENOMIC DNA]</scope>
    <source>
        <strain evidence="3">Wild caught</strain>
    </source>
</reference>
<name>H3BE92_LATCH</name>
<evidence type="ECO:0000313" key="3">
    <source>
        <dbReference type="Proteomes" id="UP000008672"/>
    </source>
</evidence>
<dbReference type="PANTHER" id="PTHR19303:SF73">
    <property type="entry name" value="PROTEIN PDC2"/>
    <property type="match status" value="1"/>
</dbReference>
<dbReference type="GO" id="GO:0005634">
    <property type="term" value="C:nucleus"/>
    <property type="evidence" value="ECO:0007669"/>
    <property type="project" value="TreeGrafter"/>
</dbReference>
<dbReference type="InterPro" id="IPR050863">
    <property type="entry name" value="CenT-Element_Derived"/>
</dbReference>
<evidence type="ECO:0000313" key="2">
    <source>
        <dbReference type="Ensembl" id="ENSLACP00000020213.1"/>
    </source>
</evidence>
<reference evidence="2" key="2">
    <citation type="submission" date="2025-08" db="UniProtKB">
        <authorList>
            <consortium name="Ensembl"/>
        </authorList>
    </citation>
    <scope>IDENTIFICATION</scope>
</reference>
<dbReference type="GO" id="GO:0003677">
    <property type="term" value="F:DNA binding"/>
    <property type="evidence" value="ECO:0007669"/>
    <property type="project" value="TreeGrafter"/>
</dbReference>
<sequence>AQKHKLKVHNIETKFLSLQEVVKGQKTISQIVKDLDIPSNTLSTWIKHGNKIKLVYENQIFGPSQKCMRTVKYSDVEEVKIARAQDVPVSGSILQIKAEKLATGLGHIDFSVLKWMARPIQGSDKLPILIIGKSTKPRCFKDLIQKLITCVEKKEEFSISVLNALHMLQHAWNKVIPTTITNCFRHAGFTAPASTQDSQHPFSHIEEEKEDKDDLSLAELLRRAAASNMDFGGATFEKFVAVDDSVVTTESLTDNNIIEQVQDEESEGEDDNGTEPPKRPSHTTAMEMCTVLRHYL</sequence>
<feature type="compositionally biased region" description="Acidic residues" evidence="1">
    <location>
        <begin position="261"/>
        <end position="273"/>
    </location>
</feature>
<evidence type="ECO:0008006" key="4">
    <source>
        <dbReference type="Google" id="ProtNLM"/>
    </source>
</evidence>
<feature type="region of interest" description="Disordered" evidence="1">
    <location>
        <begin position="261"/>
        <end position="285"/>
    </location>
</feature>
<evidence type="ECO:0000256" key="1">
    <source>
        <dbReference type="SAM" id="MobiDB-lite"/>
    </source>
</evidence>
<dbReference type="OMA" id="DWIWICC"/>
<dbReference type="EMBL" id="AFYH01041358">
    <property type="status" value="NOT_ANNOTATED_CDS"/>
    <property type="molecule type" value="Genomic_DNA"/>
</dbReference>
<dbReference type="HOGENOM" id="CLU_941775_0_0_1"/>
<accession>H3BE92</accession>
<dbReference type="Gene3D" id="1.10.10.60">
    <property type="entry name" value="Homeodomain-like"/>
    <property type="match status" value="1"/>
</dbReference>
<organism evidence="2 3">
    <name type="scientific">Latimeria chalumnae</name>
    <name type="common">Coelacanth</name>
    <dbReference type="NCBI Taxonomy" id="7897"/>
    <lineage>
        <taxon>Eukaryota</taxon>
        <taxon>Metazoa</taxon>
        <taxon>Chordata</taxon>
        <taxon>Craniata</taxon>
        <taxon>Vertebrata</taxon>
        <taxon>Euteleostomi</taxon>
        <taxon>Coelacanthiformes</taxon>
        <taxon>Coelacanthidae</taxon>
        <taxon>Latimeria</taxon>
    </lineage>
</organism>